<organism evidence="1 2">
    <name type="scientific">Mycena venus</name>
    <dbReference type="NCBI Taxonomy" id="2733690"/>
    <lineage>
        <taxon>Eukaryota</taxon>
        <taxon>Fungi</taxon>
        <taxon>Dikarya</taxon>
        <taxon>Basidiomycota</taxon>
        <taxon>Agaricomycotina</taxon>
        <taxon>Agaricomycetes</taxon>
        <taxon>Agaricomycetidae</taxon>
        <taxon>Agaricales</taxon>
        <taxon>Marasmiineae</taxon>
        <taxon>Mycenaceae</taxon>
        <taxon>Mycena</taxon>
    </lineage>
</organism>
<comment type="caution">
    <text evidence="1">The sequence shown here is derived from an EMBL/GenBank/DDBJ whole genome shotgun (WGS) entry which is preliminary data.</text>
</comment>
<protein>
    <submittedName>
        <fullName evidence="1">Glycoside hydrolase family 125 protein</fullName>
    </submittedName>
</protein>
<dbReference type="OrthoDB" id="7771656at2759"/>
<proteinExistence type="predicted"/>
<dbReference type="EMBL" id="JACAZI010000037">
    <property type="protein sequence ID" value="KAF7328209.1"/>
    <property type="molecule type" value="Genomic_DNA"/>
</dbReference>
<evidence type="ECO:0000313" key="1">
    <source>
        <dbReference type="EMBL" id="KAF7328209.1"/>
    </source>
</evidence>
<dbReference type="GO" id="GO:0016787">
    <property type="term" value="F:hydrolase activity"/>
    <property type="evidence" value="ECO:0007669"/>
    <property type="project" value="UniProtKB-KW"/>
</dbReference>
<gene>
    <name evidence="1" type="ORF">MVEN_02560600</name>
</gene>
<dbReference type="Proteomes" id="UP000620124">
    <property type="component" value="Unassembled WGS sequence"/>
</dbReference>
<sequence length="76" mass="8585">MWPDNRSLAAGRYTAINQIFRVVNEQSQSNFDVDFNWVSFYNWTGRARSLSPPVNNAGAGEPRAFTGVLTFRLEAT</sequence>
<accession>A0A8H6WUD0</accession>
<name>A0A8H6WUD0_9AGAR</name>
<keyword evidence="1" id="KW-0378">Hydrolase</keyword>
<keyword evidence="2" id="KW-1185">Reference proteome</keyword>
<evidence type="ECO:0000313" key="2">
    <source>
        <dbReference type="Proteomes" id="UP000620124"/>
    </source>
</evidence>
<reference evidence="1" key="1">
    <citation type="submission" date="2020-05" db="EMBL/GenBank/DDBJ databases">
        <title>Mycena genomes resolve the evolution of fungal bioluminescence.</title>
        <authorList>
            <person name="Tsai I.J."/>
        </authorList>
    </citation>
    <scope>NUCLEOTIDE SEQUENCE</scope>
    <source>
        <strain evidence="1">CCC161011</strain>
    </source>
</reference>
<dbReference type="AlphaFoldDB" id="A0A8H6WUD0"/>